<dbReference type="Gene3D" id="3.40.640.10">
    <property type="entry name" value="Type I PLP-dependent aspartate aminotransferase-like (Major domain)"/>
    <property type="match status" value="1"/>
</dbReference>
<dbReference type="Pfam" id="PF01053">
    <property type="entry name" value="Cys_Met_Meta_PP"/>
    <property type="match status" value="1"/>
</dbReference>
<evidence type="ECO:0000256" key="6">
    <source>
        <dbReference type="ARBA" id="ARBA00093261"/>
    </source>
</evidence>
<dbReference type="CDD" id="cd00614">
    <property type="entry name" value="CGS_like"/>
    <property type="match status" value="1"/>
</dbReference>
<evidence type="ECO:0000256" key="5">
    <source>
        <dbReference type="ARBA" id="ARBA00093222"/>
    </source>
</evidence>
<dbReference type="InterPro" id="IPR015424">
    <property type="entry name" value="PyrdxlP-dep_Trfase"/>
</dbReference>
<keyword evidence="3 8" id="KW-0663">Pyridoxal phosphate</keyword>
<keyword evidence="9" id="KW-0808">Transferase</keyword>
<dbReference type="InterPro" id="IPR044639">
    <property type="entry name" value="CGS1/2"/>
</dbReference>
<dbReference type="GO" id="GO:0030170">
    <property type="term" value="F:pyridoxal phosphate binding"/>
    <property type="evidence" value="ECO:0007669"/>
    <property type="project" value="InterPro"/>
</dbReference>
<accession>Q9SPT6</accession>
<dbReference type="Gene3D" id="3.90.1150.10">
    <property type="entry name" value="Aspartate Aminotransferase, domain 1"/>
    <property type="match status" value="1"/>
</dbReference>
<dbReference type="FunFam" id="3.90.1150.10:FF:000033">
    <property type="entry name" value="Cystathionine gamma-synthase"/>
    <property type="match status" value="1"/>
</dbReference>
<evidence type="ECO:0000256" key="3">
    <source>
        <dbReference type="ARBA" id="ARBA00022898"/>
    </source>
</evidence>
<dbReference type="AlphaFoldDB" id="Q9SPT6"/>
<dbReference type="PROSITE" id="PS00868">
    <property type="entry name" value="CYS_MET_METAB_PP"/>
    <property type="match status" value="1"/>
</dbReference>
<name>Q9SPT6_SOLTU</name>
<dbReference type="InterPro" id="IPR015422">
    <property type="entry name" value="PyrdxlP-dep_Trfase_small"/>
</dbReference>
<dbReference type="InterPro" id="IPR054542">
    <property type="entry name" value="Cys_met_metab_PP"/>
</dbReference>
<dbReference type="InterPro" id="IPR000277">
    <property type="entry name" value="Cys/Met-Metab_PyrdxlP-dep_enz"/>
</dbReference>
<sequence length="583" mass="63313">MAVSSYARAFPSFECRSEPDFSGSLPHPKAGVRLSGKYNSRSNRSQVYGLSSLIFRFPPNFVRQLSIKARRNCSNIGVAQVVAASWSNNQAGPEFTPAANAVDSSASAAVTSIGITAGDEEVAVVENADCNDQNEQITGTGVKYASFLNSDGSVAIHAGERLGRGIVTDAITTPVVNTSAYFFTKLPDLIDFKEKKTCKVLNMARYGNPTTVVLEEKISALEGAESTLIVASGMCASTVMFLALDAAGGHIVTTTDCYRKTRVFIETILPKMGITATVIDPADMGALELTLNQKKVDLFFTESPTNPFLRCVDIELVSKLCREKGALVCIDGTFATPLNQKALALGADLVVHSATKFLGGHNDVLAGCISGPEKLVSVIRNLHHILGGALNPNAAYLAIRGRGLNHLRDSTKIQLHLRMAEILEAHPKVKHVYYPGLPSHPEYHLAKKQMTGFGGVVSFEVDGDLLTTAKFVDALRIPKIAPSFEGCKSIVDQPAIMSYWDLSQSDRAKYGILDNLVRFSFGVEDFEDVKADVLQALDSIRLFHLQQFFFTWFHPDLVVRTCVITDFHHVANCLNVMKGSSSR</sequence>
<protein>
    <recommendedName>
        <fullName evidence="7">plant cystathionine gamma-synthase</fullName>
        <ecNumber evidence="7">2.5.1.160</ecNumber>
    </recommendedName>
</protein>
<dbReference type="EMBL" id="AF144102">
    <property type="protein sequence ID" value="AAD31520.2"/>
    <property type="molecule type" value="mRNA"/>
</dbReference>
<dbReference type="EC" id="2.5.1.160" evidence="7"/>
<comment type="cofactor">
    <cofactor evidence="1 8">
        <name>pyridoxal 5'-phosphate</name>
        <dbReference type="ChEBI" id="CHEBI:597326"/>
    </cofactor>
</comment>
<evidence type="ECO:0000256" key="2">
    <source>
        <dbReference type="ARBA" id="ARBA00009077"/>
    </source>
</evidence>
<comment type="similarity">
    <text evidence="2 8">Belongs to the trans-sulfuration enzymes family.</text>
</comment>
<organism evidence="9">
    <name type="scientific">Solanum tuberosum</name>
    <name type="common">Potato</name>
    <dbReference type="NCBI Taxonomy" id="4113"/>
    <lineage>
        <taxon>Eukaryota</taxon>
        <taxon>Viridiplantae</taxon>
        <taxon>Streptophyta</taxon>
        <taxon>Embryophyta</taxon>
        <taxon>Tracheophyta</taxon>
        <taxon>Spermatophyta</taxon>
        <taxon>Magnoliopsida</taxon>
        <taxon>eudicotyledons</taxon>
        <taxon>Gunneridae</taxon>
        <taxon>Pentapetalae</taxon>
        <taxon>asterids</taxon>
        <taxon>lamiids</taxon>
        <taxon>Solanales</taxon>
        <taxon>Solanaceae</taxon>
        <taxon>Solanoideae</taxon>
        <taxon>Solaneae</taxon>
        <taxon>Solanum</taxon>
    </lineage>
</organism>
<reference evidence="9" key="2">
    <citation type="submission" date="2017-06" db="EMBL/GenBank/DDBJ databases">
        <authorList>
            <person name="Kim H.J."/>
            <person name="Triplett B.A."/>
        </authorList>
    </citation>
    <scope>NUCLEOTIDE SEQUENCE</scope>
    <source>
        <tissue evidence="9">Tuber</tissue>
    </source>
</reference>
<dbReference type="FunFam" id="3.40.640.10:FF:000046">
    <property type="entry name" value="Cystathionine gamma-lyase"/>
    <property type="match status" value="1"/>
</dbReference>
<comment type="catalytic activity">
    <reaction evidence="5">
        <text>O-succinyl-L-homoserine + L-cysteine = L,L-cystathionine + succinate + H(+)</text>
        <dbReference type="Rhea" id="RHEA:20397"/>
        <dbReference type="ChEBI" id="CHEBI:15378"/>
        <dbReference type="ChEBI" id="CHEBI:30031"/>
        <dbReference type="ChEBI" id="CHEBI:35235"/>
        <dbReference type="ChEBI" id="CHEBI:57661"/>
        <dbReference type="ChEBI" id="CHEBI:58161"/>
    </reaction>
</comment>
<evidence type="ECO:0000256" key="7">
    <source>
        <dbReference type="ARBA" id="ARBA00093596"/>
    </source>
</evidence>
<evidence type="ECO:0000256" key="8">
    <source>
        <dbReference type="RuleBase" id="RU362118"/>
    </source>
</evidence>
<comment type="catalytic activity">
    <reaction evidence="6">
        <text>O-phospho-L-homoserine + L-cysteine = L,L-cystathionine + phosphate</text>
        <dbReference type="Rhea" id="RHEA:80891"/>
        <dbReference type="ChEBI" id="CHEBI:35235"/>
        <dbReference type="ChEBI" id="CHEBI:43474"/>
        <dbReference type="ChEBI" id="CHEBI:57590"/>
        <dbReference type="ChEBI" id="CHEBI:58161"/>
        <dbReference type="EC" id="2.5.1.160"/>
    </reaction>
</comment>
<dbReference type="GO" id="GO:0009086">
    <property type="term" value="P:methionine biosynthetic process"/>
    <property type="evidence" value="ECO:0007669"/>
    <property type="project" value="InterPro"/>
</dbReference>
<dbReference type="PANTHER" id="PTHR43379:SF5">
    <property type="entry name" value="CYSTATHIONINE GAMMA-SYNTHASE 1, CHLOROPLASTIC-LIKE ISOFORM X1"/>
    <property type="match status" value="1"/>
</dbReference>
<dbReference type="PANTHER" id="PTHR43379">
    <property type="entry name" value="CYSTATHIONINE GAMMA-SYNTHASE"/>
    <property type="match status" value="1"/>
</dbReference>
<proteinExistence type="evidence at transcript level"/>
<dbReference type="GO" id="GO:0003962">
    <property type="term" value="F:cystathionine gamma-synthase activity"/>
    <property type="evidence" value="ECO:0007669"/>
    <property type="project" value="InterPro"/>
</dbReference>
<dbReference type="SUPFAM" id="SSF53383">
    <property type="entry name" value="PLP-dependent transferases"/>
    <property type="match status" value="1"/>
</dbReference>
<dbReference type="GO" id="GO:0019346">
    <property type="term" value="P:transsulfuration"/>
    <property type="evidence" value="ECO:0007669"/>
    <property type="project" value="InterPro"/>
</dbReference>
<evidence type="ECO:0000256" key="4">
    <source>
        <dbReference type="ARBA" id="ARBA00060510"/>
    </source>
</evidence>
<dbReference type="InterPro" id="IPR015421">
    <property type="entry name" value="PyrdxlP-dep_Trfase_major"/>
</dbReference>
<reference evidence="9" key="1">
    <citation type="journal article" date="2000" name="Plant Physiol.">
        <title>Isolation of a functional gene from potato encoding for cystathionine-gamma-synthase (Accession No. AF144102) (PGR 00-017).</title>
        <authorList>
            <person name="Campbell M.A."/>
            <person name="Patel J."/>
        </authorList>
    </citation>
    <scope>NUCLEOTIDE SEQUENCE</scope>
    <source>
        <tissue evidence="9">Tuber</tissue>
    </source>
</reference>
<gene>
    <name evidence="9" type="primary">CGS1</name>
</gene>
<comment type="pathway">
    <text evidence="4">Amino-acid biosynthesis; L-methionine biosynthesis via de novo pathway; L-cystathionine from O-succinyl-L-homoserine: step 1/1.</text>
</comment>
<evidence type="ECO:0000256" key="1">
    <source>
        <dbReference type="ARBA" id="ARBA00001933"/>
    </source>
</evidence>
<evidence type="ECO:0000313" key="9">
    <source>
        <dbReference type="EMBL" id="AAD31520.2"/>
    </source>
</evidence>